<protein>
    <submittedName>
        <fullName evidence="2">Pili assembly chaperone</fullName>
    </submittedName>
</protein>
<feature type="transmembrane region" description="Helical" evidence="1">
    <location>
        <begin position="25"/>
        <end position="45"/>
    </location>
</feature>
<proteinExistence type="predicted"/>
<keyword evidence="1" id="KW-0472">Membrane</keyword>
<sequence length="207" mass="24041">MKRINQHASLSAIRNLREATEMQRLVVSGIILCWGFVSYGFIALITGYQDGMVYIWGLVLISPFSLRVVNWMQRRLINQPCILSYHKRSSRIFVHLSPNQPTVSISSERVAWFWNGVLTSIEDALSGRENTIVIASHLLTSYRIKRIRRHLQIQAGHYRSHVIHVPFTPAARAVMQLEILLAQWRWRVPSRTSWPVLVIRKTFNPEK</sequence>
<evidence type="ECO:0000313" key="2">
    <source>
        <dbReference type="EMBL" id="HAF1115569.1"/>
    </source>
</evidence>
<name>A0A636M1U1_SALEB</name>
<dbReference type="AlphaFoldDB" id="A0A636M1U1"/>
<gene>
    <name evidence="2" type="ORF">G9F91_000969</name>
</gene>
<reference evidence="2" key="1">
    <citation type="journal article" date="2018" name="Genome Biol.">
        <title>SKESA: strategic k-mer extension for scrupulous assemblies.</title>
        <authorList>
            <person name="Souvorov A."/>
            <person name="Agarwala R."/>
            <person name="Lipman D.J."/>
        </authorList>
    </citation>
    <scope>NUCLEOTIDE SEQUENCE</scope>
    <source>
        <strain evidence="2">09-0160</strain>
    </source>
</reference>
<comment type="caution">
    <text evidence="2">The sequence shown here is derived from an EMBL/GenBank/DDBJ whole genome shotgun (WGS) entry which is preliminary data.</text>
</comment>
<keyword evidence="1" id="KW-0812">Transmembrane</keyword>
<evidence type="ECO:0000256" key="1">
    <source>
        <dbReference type="SAM" id="Phobius"/>
    </source>
</evidence>
<accession>A0A636M1U1</accession>
<keyword evidence="1" id="KW-1133">Transmembrane helix</keyword>
<feature type="transmembrane region" description="Helical" evidence="1">
    <location>
        <begin position="51"/>
        <end position="69"/>
    </location>
</feature>
<organism evidence="2">
    <name type="scientific">Salmonella enterica subsp. enterica serovar Java</name>
    <dbReference type="NCBI Taxonomy" id="224729"/>
    <lineage>
        <taxon>Bacteria</taxon>
        <taxon>Pseudomonadati</taxon>
        <taxon>Pseudomonadota</taxon>
        <taxon>Gammaproteobacteria</taxon>
        <taxon>Enterobacterales</taxon>
        <taxon>Enterobacteriaceae</taxon>
        <taxon>Salmonella</taxon>
    </lineage>
</organism>
<reference evidence="2" key="2">
    <citation type="submission" date="2018-07" db="EMBL/GenBank/DDBJ databases">
        <authorList>
            <consortium name="NCBI Pathogen Detection Project"/>
        </authorList>
    </citation>
    <scope>NUCLEOTIDE SEQUENCE</scope>
    <source>
        <strain evidence="2">09-0160</strain>
    </source>
</reference>
<dbReference type="EMBL" id="DAAUDK010000004">
    <property type="protein sequence ID" value="HAF1115569.1"/>
    <property type="molecule type" value="Genomic_DNA"/>
</dbReference>